<reference evidence="1" key="1">
    <citation type="submission" date="2023-03" db="EMBL/GenBank/DDBJ databases">
        <title>Actinoallomurus iriomotensis NBRC 103684.</title>
        <authorList>
            <person name="Ichikawa N."/>
            <person name="Sato H."/>
            <person name="Tonouchi N."/>
        </authorList>
    </citation>
    <scope>NUCLEOTIDE SEQUENCE</scope>
    <source>
        <strain evidence="1">NBRC 103684</strain>
    </source>
</reference>
<gene>
    <name evidence="1" type="ORF">Airi02_092630</name>
</gene>
<protein>
    <submittedName>
        <fullName evidence="1">Uncharacterized protein</fullName>
    </submittedName>
</protein>
<accession>A0A9W6SD07</accession>
<dbReference type="EMBL" id="BSTK01000019">
    <property type="protein sequence ID" value="GLY91334.1"/>
    <property type="molecule type" value="Genomic_DNA"/>
</dbReference>
<keyword evidence="2" id="KW-1185">Reference proteome</keyword>
<proteinExistence type="predicted"/>
<sequence>MPRIGNPVRALMRLDDRVLGPRLYYRPLPPLRVDVARTVADPADSTLHPGDLAARWVVGQGGQVVGRDAATLSTPWTPHTPGRTRLIVA</sequence>
<evidence type="ECO:0000313" key="2">
    <source>
        <dbReference type="Proteomes" id="UP001165074"/>
    </source>
</evidence>
<dbReference type="AlphaFoldDB" id="A0A9W6SD07"/>
<name>A0A9W6SD07_9ACTN</name>
<organism evidence="1 2">
    <name type="scientific">Actinoallomurus iriomotensis</name>
    <dbReference type="NCBI Taxonomy" id="478107"/>
    <lineage>
        <taxon>Bacteria</taxon>
        <taxon>Bacillati</taxon>
        <taxon>Actinomycetota</taxon>
        <taxon>Actinomycetes</taxon>
        <taxon>Streptosporangiales</taxon>
        <taxon>Thermomonosporaceae</taxon>
        <taxon>Actinoallomurus</taxon>
    </lineage>
</organism>
<dbReference type="Proteomes" id="UP001165074">
    <property type="component" value="Unassembled WGS sequence"/>
</dbReference>
<evidence type="ECO:0000313" key="1">
    <source>
        <dbReference type="EMBL" id="GLY91334.1"/>
    </source>
</evidence>
<comment type="caution">
    <text evidence="1">The sequence shown here is derived from an EMBL/GenBank/DDBJ whole genome shotgun (WGS) entry which is preliminary data.</text>
</comment>